<reference evidence="2 3" key="1">
    <citation type="journal article" date="2014" name="PLoS ONE">
        <title>The first complete genome sequence of the class fimbriimonadia in the phylum armatimonadetes.</title>
        <authorList>
            <person name="Hu Z.Y."/>
            <person name="Wang Y.Z."/>
            <person name="Im W.T."/>
            <person name="Wang S.Y."/>
            <person name="Zhao G.P."/>
            <person name="Zheng H.J."/>
            <person name="Quan Z.X."/>
        </authorList>
    </citation>
    <scope>NUCLEOTIDE SEQUENCE [LARGE SCALE GENOMIC DNA]</scope>
    <source>
        <strain evidence="2">Gsoil 348</strain>
    </source>
</reference>
<dbReference type="KEGG" id="fgi:OP10G_1726"/>
<dbReference type="HOGENOM" id="CLU_2395378_0_0_0"/>
<name>A0A068NU39_FIMGI</name>
<dbReference type="STRING" id="661478.OP10G_1726"/>
<dbReference type="Proteomes" id="UP000027982">
    <property type="component" value="Chromosome"/>
</dbReference>
<evidence type="ECO:0008006" key="4">
    <source>
        <dbReference type="Google" id="ProtNLM"/>
    </source>
</evidence>
<proteinExistence type="predicted"/>
<feature type="transmembrane region" description="Helical" evidence="1">
    <location>
        <begin position="6"/>
        <end position="26"/>
    </location>
</feature>
<sequence length="93" mass="10491">MNPIQMLYFAVLILSPGGFWLGYVFLKHDAEWKMARARGGHAEPMATQAELEALRAEVRSLREELAGLRETSTSFDLSLEAALTQLQRRELNA</sequence>
<keyword evidence="1" id="KW-0812">Transmembrane</keyword>
<keyword evidence="3" id="KW-1185">Reference proteome</keyword>
<protein>
    <recommendedName>
        <fullName evidence="4">Phage shock protein B</fullName>
    </recommendedName>
</protein>
<accession>A0A068NU39</accession>
<dbReference type="AlphaFoldDB" id="A0A068NU39"/>
<organism evidence="2 3">
    <name type="scientific">Fimbriimonas ginsengisoli Gsoil 348</name>
    <dbReference type="NCBI Taxonomy" id="661478"/>
    <lineage>
        <taxon>Bacteria</taxon>
        <taxon>Bacillati</taxon>
        <taxon>Armatimonadota</taxon>
        <taxon>Fimbriimonadia</taxon>
        <taxon>Fimbriimonadales</taxon>
        <taxon>Fimbriimonadaceae</taxon>
        <taxon>Fimbriimonas</taxon>
    </lineage>
</organism>
<keyword evidence="1" id="KW-0472">Membrane</keyword>
<evidence type="ECO:0000256" key="1">
    <source>
        <dbReference type="SAM" id="Phobius"/>
    </source>
</evidence>
<dbReference type="EMBL" id="CP007139">
    <property type="protein sequence ID" value="AIE85094.1"/>
    <property type="molecule type" value="Genomic_DNA"/>
</dbReference>
<dbReference type="RefSeq" id="WP_025226314.1">
    <property type="nucleotide sequence ID" value="NZ_CP007139.1"/>
</dbReference>
<evidence type="ECO:0000313" key="3">
    <source>
        <dbReference type="Proteomes" id="UP000027982"/>
    </source>
</evidence>
<evidence type="ECO:0000313" key="2">
    <source>
        <dbReference type="EMBL" id="AIE85094.1"/>
    </source>
</evidence>
<keyword evidence="1" id="KW-1133">Transmembrane helix</keyword>
<gene>
    <name evidence="2" type="ORF">OP10G_1726</name>
</gene>